<dbReference type="EMBL" id="BK015649">
    <property type="protein sequence ID" value="DAE17961.1"/>
    <property type="molecule type" value="Genomic_DNA"/>
</dbReference>
<proteinExistence type="predicted"/>
<organism evidence="1">
    <name type="scientific">Siphoviridae sp. ctr8v12</name>
    <dbReference type="NCBI Taxonomy" id="2825685"/>
    <lineage>
        <taxon>Viruses</taxon>
        <taxon>Duplodnaviria</taxon>
        <taxon>Heunggongvirae</taxon>
        <taxon>Uroviricota</taxon>
        <taxon>Caudoviricetes</taxon>
    </lineage>
</organism>
<accession>A0A8S5QGQ5</accession>
<protein>
    <submittedName>
        <fullName evidence="1">Uncharacterized protein</fullName>
    </submittedName>
</protein>
<sequence length="46" mass="5591">MHCKYLFLIYLYLFYSNKGKQRVNNWKNYHLNALPILSSFTHIPIS</sequence>
<name>A0A8S5QGQ5_9CAUD</name>
<evidence type="ECO:0000313" key="1">
    <source>
        <dbReference type="EMBL" id="DAE17961.1"/>
    </source>
</evidence>
<reference evidence="1" key="1">
    <citation type="journal article" date="2021" name="Proc. Natl. Acad. Sci. U.S.A.">
        <title>A Catalog of Tens of Thousands of Viruses from Human Metagenomes Reveals Hidden Associations with Chronic Diseases.</title>
        <authorList>
            <person name="Tisza M.J."/>
            <person name="Buck C.B."/>
        </authorList>
    </citation>
    <scope>NUCLEOTIDE SEQUENCE</scope>
    <source>
        <strain evidence="1">Ctr8v12</strain>
    </source>
</reference>